<feature type="domain" description="STAS" evidence="1">
    <location>
        <begin position="1"/>
        <end position="93"/>
    </location>
</feature>
<name>A0A1G9EN60_9RHOB</name>
<dbReference type="RefSeq" id="WP_139188473.1">
    <property type="nucleotide sequence ID" value="NZ_FNEK01000053.1"/>
</dbReference>
<evidence type="ECO:0000313" key="2">
    <source>
        <dbReference type="EMBL" id="SDK77554.1"/>
    </source>
</evidence>
<dbReference type="InterPro" id="IPR002645">
    <property type="entry name" value="STAS_dom"/>
</dbReference>
<dbReference type="AlphaFoldDB" id="A0A1G9EN60"/>
<dbReference type="PROSITE" id="PS50801">
    <property type="entry name" value="STAS"/>
    <property type="match status" value="1"/>
</dbReference>
<dbReference type="STRING" id="571298.SAMN04488026_105332"/>
<gene>
    <name evidence="2" type="ORF">SAMN04488026_105332</name>
</gene>
<dbReference type="InterPro" id="IPR058548">
    <property type="entry name" value="MlaB-like_STAS"/>
</dbReference>
<protein>
    <submittedName>
        <fullName evidence="2">STAS domain-containing protein</fullName>
    </submittedName>
</protein>
<proteinExistence type="predicted"/>
<organism evidence="2 3">
    <name type="scientific">Aliiruegeria lutimaris</name>
    <dbReference type="NCBI Taxonomy" id="571298"/>
    <lineage>
        <taxon>Bacteria</taxon>
        <taxon>Pseudomonadati</taxon>
        <taxon>Pseudomonadota</taxon>
        <taxon>Alphaproteobacteria</taxon>
        <taxon>Rhodobacterales</taxon>
        <taxon>Roseobacteraceae</taxon>
        <taxon>Aliiruegeria</taxon>
    </lineage>
</organism>
<dbReference type="OrthoDB" id="7280289at2"/>
<dbReference type="InterPro" id="IPR036513">
    <property type="entry name" value="STAS_dom_sf"/>
</dbReference>
<dbReference type="Pfam" id="PF13466">
    <property type="entry name" value="STAS_2"/>
    <property type="match status" value="1"/>
</dbReference>
<reference evidence="2 3" key="1">
    <citation type="submission" date="2016-10" db="EMBL/GenBank/DDBJ databases">
        <authorList>
            <person name="de Groot N.N."/>
        </authorList>
    </citation>
    <scope>NUCLEOTIDE SEQUENCE [LARGE SCALE GENOMIC DNA]</scope>
    <source>
        <strain evidence="2 3">DSM 25294</strain>
    </source>
</reference>
<dbReference type="Gene3D" id="3.30.750.24">
    <property type="entry name" value="STAS domain"/>
    <property type="match status" value="1"/>
</dbReference>
<dbReference type="EMBL" id="FNEK01000053">
    <property type="protein sequence ID" value="SDK77554.1"/>
    <property type="molecule type" value="Genomic_DNA"/>
</dbReference>
<evidence type="ECO:0000259" key="1">
    <source>
        <dbReference type="PROSITE" id="PS50801"/>
    </source>
</evidence>
<dbReference type="Proteomes" id="UP000199382">
    <property type="component" value="Unassembled WGS sequence"/>
</dbReference>
<keyword evidence="3" id="KW-1185">Reference proteome</keyword>
<dbReference type="SUPFAM" id="SSF52091">
    <property type="entry name" value="SpoIIaa-like"/>
    <property type="match status" value="1"/>
</dbReference>
<sequence length="93" mass="9488">MSAKLALPARLDLPAAAPLSEAITALRGQDLCLSAEAVTHLGTPGLQVLLSAARSWAADGKSFSLQSCSEALSEQLTIFGIDPDALSAPGLEV</sequence>
<accession>A0A1G9EN60</accession>
<evidence type="ECO:0000313" key="3">
    <source>
        <dbReference type="Proteomes" id="UP000199382"/>
    </source>
</evidence>